<evidence type="ECO:0000313" key="1">
    <source>
        <dbReference type="EMBL" id="MCW3483493.1"/>
    </source>
</evidence>
<dbReference type="Proteomes" id="UP001207742">
    <property type="component" value="Unassembled WGS sequence"/>
</dbReference>
<keyword evidence="2" id="KW-1185">Reference proteome</keyword>
<gene>
    <name evidence="1" type="ORF">OL497_06295</name>
</gene>
<reference evidence="1 2" key="1">
    <citation type="submission" date="2022-10" db="EMBL/GenBank/DDBJ databases">
        <title>Chitinophaga nivalis PC15 sp. nov., isolated from Pyeongchang county, South Korea.</title>
        <authorList>
            <person name="Trinh H.N."/>
        </authorList>
    </citation>
    <scope>NUCLEOTIDE SEQUENCE [LARGE SCALE GENOMIC DNA]</scope>
    <source>
        <strain evidence="1 2">PC14</strain>
    </source>
</reference>
<name>A0ABT3IHQ5_9BACT</name>
<organism evidence="1 2">
    <name type="scientific">Chitinophaga nivalis</name>
    <dbReference type="NCBI Taxonomy" id="2991709"/>
    <lineage>
        <taxon>Bacteria</taxon>
        <taxon>Pseudomonadati</taxon>
        <taxon>Bacteroidota</taxon>
        <taxon>Chitinophagia</taxon>
        <taxon>Chitinophagales</taxon>
        <taxon>Chitinophagaceae</taxon>
        <taxon>Chitinophaga</taxon>
    </lineage>
</organism>
<dbReference type="EMBL" id="JAPDNS010000001">
    <property type="protein sequence ID" value="MCW3483493.1"/>
    <property type="molecule type" value="Genomic_DNA"/>
</dbReference>
<dbReference type="RefSeq" id="WP_264728883.1">
    <property type="nucleotide sequence ID" value="NZ_JAPDNR010000001.1"/>
</dbReference>
<accession>A0ABT3IHQ5</accession>
<comment type="caution">
    <text evidence="1">The sequence shown here is derived from an EMBL/GenBank/DDBJ whole genome shotgun (WGS) entry which is preliminary data.</text>
</comment>
<protein>
    <submittedName>
        <fullName evidence="1">Uncharacterized protein</fullName>
    </submittedName>
</protein>
<evidence type="ECO:0000313" key="2">
    <source>
        <dbReference type="Proteomes" id="UP001207742"/>
    </source>
</evidence>
<proteinExistence type="predicted"/>
<dbReference type="InterPro" id="IPR058915">
    <property type="entry name" value="AcrVA2-like"/>
</dbReference>
<sequence>MTEEALSYYFPYTIDKQHHFRHFVEQGRDAFCKRHVPGYDGTNVGEFLYNKSGLSKEEIHDFEYLYENYAHWEEWFKNGKNIFSFQQALLSLLDKTDVSEITPDKFHLPYDTFYLSLKPLHIKIANGREEVIEGVYIDHNIWNGHGEHPEGYCDLSFYFVGNFKQLFLEYIPHVKSRLEDTSGAYDELPVGSFWNVWLSFEKKEGRENVKQAVAHFIQNLQAEILPKEHSLESGADTDFYNATVELLTNTINLVINCLLYLSQPTEKVEVEKRFPTGLPGNFDKQLSFAKTDKETKKIEEKINQLGFTKIRYVGQSFKRTVVAATADATVKAHWRRGHWRNQKFGEKLLQDKMIWIMPTIVNSHIGDPLKGHIYDIEEK</sequence>
<dbReference type="Pfam" id="PF26125">
    <property type="entry name" value="AcrVA2-like"/>
    <property type="match status" value="1"/>
</dbReference>